<keyword evidence="2" id="KW-0539">Nucleus</keyword>
<evidence type="ECO:0000256" key="2">
    <source>
        <dbReference type="ARBA" id="ARBA00023242"/>
    </source>
</evidence>
<dbReference type="EMBL" id="JACEIK010015907">
    <property type="protein sequence ID" value="MCE3217152.1"/>
    <property type="molecule type" value="Genomic_DNA"/>
</dbReference>
<dbReference type="InterPro" id="IPR036600">
    <property type="entry name" value="PAH_sf"/>
</dbReference>
<dbReference type="Gene3D" id="1.20.1160.11">
    <property type="entry name" value="Paired amphipathic helix"/>
    <property type="match status" value="1"/>
</dbReference>
<dbReference type="InterPro" id="IPR003822">
    <property type="entry name" value="PAH"/>
</dbReference>
<comment type="subcellular location">
    <subcellularLocation>
        <location evidence="1">Nucleus</location>
    </subcellularLocation>
</comment>
<feature type="region of interest" description="Disordered" evidence="3">
    <location>
        <begin position="35"/>
        <end position="55"/>
    </location>
</feature>
<dbReference type="PANTHER" id="PTHR12346">
    <property type="entry name" value="SIN3B-RELATED"/>
    <property type="match status" value="1"/>
</dbReference>
<name>A0ABS8WW24_DATST</name>
<feature type="non-terminal residue" evidence="4">
    <location>
        <position position="1"/>
    </location>
</feature>
<protein>
    <submittedName>
        <fullName evidence="4">Uncharacterized protein</fullName>
    </submittedName>
</protein>
<dbReference type="Proteomes" id="UP000823775">
    <property type="component" value="Unassembled WGS sequence"/>
</dbReference>
<dbReference type="InterPro" id="IPR039774">
    <property type="entry name" value="Sin3-like"/>
</dbReference>
<evidence type="ECO:0000313" key="4">
    <source>
        <dbReference type="EMBL" id="MCE3217152.1"/>
    </source>
</evidence>
<gene>
    <name evidence="4" type="ORF">HAX54_010652</name>
</gene>
<accession>A0ABS8WW24</accession>
<comment type="caution">
    <text evidence="4">The sequence shown here is derived from an EMBL/GenBank/DDBJ whole genome shotgun (WGS) entry which is preliminary data.</text>
</comment>
<keyword evidence="5" id="KW-1185">Reference proteome</keyword>
<organism evidence="4 5">
    <name type="scientific">Datura stramonium</name>
    <name type="common">Jimsonweed</name>
    <name type="synonym">Common thornapple</name>
    <dbReference type="NCBI Taxonomy" id="4076"/>
    <lineage>
        <taxon>Eukaryota</taxon>
        <taxon>Viridiplantae</taxon>
        <taxon>Streptophyta</taxon>
        <taxon>Embryophyta</taxon>
        <taxon>Tracheophyta</taxon>
        <taxon>Spermatophyta</taxon>
        <taxon>Magnoliopsida</taxon>
        <taxon>eudicotyledons</taxon>
        <taxon>Gunneridae</taxon>
        <taxon>Pentapetalae</taxon>
        <taxon>asterids</taxon>
        <taxon>lamiids</taxon>
        <taxon>Solanales</taxon>
        <taxon>Solanaceae</taxon>
        <taxon>Solanoideae</taxon>
        <taxon>Datureae</taxon>
        <taxon>Datura</taxon>
    </lineage>
</organism>
<dbReference type="SUPFAM" id="SSF47762">
    <property type="entry name" value="PAH2 domain"/>
    <property type="match status" value="1"/>
</dbReference>
<evidence type="ECO:0000313" key="5">
    <source>
        <dbReference type="Proteomes" id="UP000823775"/>
    </source>
</evidence>
<proteinExistence type="predicted"/>
<sequence>VAVLLNGHPDLLDEFTGFLPVGTIDLSNLDDHKEQKTCAEKDNRERRSHDEDHKDVRKAEVAVLLNGHPDLLDEFTGFVASGDD</sequence>
<evidence type="ECO:0000256" key="1">
    <source>
        <dbReference type="ARBA" id="ARBA00004123"/>
    </source>
</evidence>
<reference evidence="4 5" key="1">
    <citation type="journal article" date="2021" name="BMC Genomics">
        <title>Datura genome reveals duplications of psychoactive alkaloid biosynthetic genes and high mutation rate following tissue culture.</title>
        <authorList>
            <person name="Rajewski A."/>
            <person name="Carter-House D."/>
            <person name="Stajich J."/>
            <person name="Litt A."/>
        </authorList>
    </citation>
    <scope>NUCLEOTIDE SEQUENCE [LARGE SCALE GENOMIC DNA]</scope>
    <source>
        <strain evidence="4">AR-01</strain>
    </source>
</reference>
<evidence type="ECO:0000256" key="3">
    <source>
        <dbReference type="SAM" id="MobiDB-lite"/>
    </source>
</evidence>
<dbReference type="Pfam" id="PF02671">
    <property type="entry name" value="PAH"/>
    <property type="match status" value="2"/>
</dbReference>
<dbReference type="PANTHER" id="PTHR12346:SF8">
    <property type="entry name" value="PAIRED AMPHIPATHIC HELIX PROTEIN SIN3-LIKE 2"/>
    <property type="match status" value="1"/>
</dbReference>